<dbReference type="InterPro" id="IPR029058">
    <property type="entry name" value="AB_hydrolase_fold"/>
</dbReference>
<evidence type="ECO:0000313" key="4">
    <source>
        <dbReference type="EMBL" id="ASD26222.1"/>
    </source>
</evidence>
<comment type="similarity">
    <text evidence="1">Belongs to the esterase D family.</text>
</comment>
<feature type="region of interest" description="Disordered" evidence="3">
    <location>
        <begin position="1"/>
        <end position="125"/>
    </location>
</feature>
<sequence>MFTSKKPARLQLDARGGFRRPPACDHDVPPRVSVARYRSNTSSRSSQAALRSANGDAVARPDDAHPFRTESPGSPRSREAETCTARWNHIREDRRSVRGSLRPRRPPRSLPPSRNGRRIEPPGPPMDRRLLLIAAAASLATGGSPVMVQAQAEPPTPEAPSAPIIIGTSWSLSSRILGDTRQINVWTPTVQASRDRRYTVLYVLDGALDQDFQHVAGLAQLGDLSWTFEPLIVVGVQTRNRRAELTPAASDARYITAFPEAGGAARFRRFLQEEVIPFVEARYPASGRRAIAGESLAGLFVIDTLLGAPQLFDDYFAISPSLWWDDGKLAHDTAARINNLDLSKERVWLAMADEGGTMQMAVNVFRNAASSAVAQPFDLQYDDRSAQETHATIYHAALLEGLRAFYGMPNEALQTQPWYMTPGGRPTSGPD</sequence>
<dbReference type="PANTHER" id="PTHR40841">
    <property type="entry name" value="SIDEROPHORE TRIACETYLFUSARININE C ESTERASE"/>
    <property type="match status" value="1"/>
</dbReference>
<dbReference type="Proteomes" id="UP000197024">
    <property type="component" value="Chromosome"/>
</dbReference>
<dbReference type="EMBL" id="CP021995">
    <property type="protein sequence ID" value="ASD26222.1"/>
    <property type="molecule type" value="Genomic_DNA"/>
</dbReference>
<dbReference type="InterPro" id="IPR052558">
    <property type="entry name" value="Siderophore_Hydrolase_D"/>
</dbReference>
<evidence type="ECO:0000313" key="5">
    <source>
        <dbReference type="Proteomes" id="UP000197024"/>
    </source>
</evidence>
<dbReference type="GO" id="GO:0016788">
    <property type="term" value="F:hydrolase activity, acting on ester bonds"/>
    <property type="evidence" value="ECO:0007669"/>
    <property type="project" value="TreeGrafter"/>
</dbReference>
<gene>
    <name evidence="4" type="ORF">CD943_04550</name>
</gene>
<proteinExistence type="inferred from homology"/>
<feature type="compositionally biased region" description="Basic and acidic residues" evidence="3">
    <location>
        <begin position="59"/>
        <end position="68"/>
    </location>
</feature>
<reference evidence="4 5" key="2">
    <citation type="submission" date="2017-06" db="EMBL/GenBank/DDBJ databases">
        <authorList>
            <person name="Kim H.J."/>
            <person name="Triplett B.A."/>
        </authorList>
    </citation>
    <scope>NUCLEOTIDE SEQUENCE [LARGE SCALE GENOMIC DNA]</scope>
    <source>
        <strain evidence="4 5">BZC3</strain>
    </source>
</reference>
<dbReference type="Gene3D" id="3.40.50.1820">
    <property type="entry name" value="alpha/beta hydrolase"/>
    <property type="match status" value="1"/>
</dbReference>
<keyword evidence="2" id="KW-0378">Hydrolase</keyword>
<feature type="compositionally biased region" description="Low complexity" evidence="3">
    <location>
        <begin position="42"/>
        <end position="53"/>
    </location>
</feature>
<dbReference type="AlphaFoldDB" id="A0A1Z3LVH2"/>
<organism evidence="4 5">
    <name type="scientific">Brevundimonas diminuta</name>
    <name type="common">Pseudomonas diminuta</name>
    <dbReference type="NCBI Taxonomy" id="293"/>
    <lineage>
        <taxon>Bacteria</taxon>
        <taxon>Pseudomonadati</taxon>
        <taxon>Pseudomonadota</taxon>
        <taxon>Alphaproteobacteria</taxon>
        <taxon>Caulobacterales</taxon>
        <taxon>Caulobacteraceae</taxon>
        <taxon>Brevundimonas</taxon>
    </lineage>
</organism>
<dbReference type="Pfam" id="PF00756">
    <property type="entry name" value="Esterase"/>
    <property type="match status" value="1"/>
</dbReference>
<accession>A0A1Z3LVH2</accession>
<reference evidence="4 5" key="1">
    <citation type="submission" date="2017-06" db="EMBL/GenBank/DDBJ databases">
        <title>Biodegradation of gentamicin by bacterial consortia AMQD4 in synthetic medium and raw gentamicin sewage.</title>
        <authorList>
            <person name="Chang H."/>
            <person name="Feng Y."/>
            <person name="Li Z."/>
            <person name="Xue J."/>
            <person name="Cheng D."/>
        </authorList>
    </citation>
    <scope>NUCLEOTIDE SEQUENCE [LARGE SCALE GENOMIC DNA]</scope>
    <source>
        <strain evidence="4 5">BZC3</strain>
    </source>
</reference>
<dbReference type="PANTHER" id="PTHR40841:SF2">
    <property type="entry name" value="SIDEROPHORE-DEGRADING ESTERASE (EUROFUNG)"/>
    <property type="match status" value="1"/>
</dbReference>
<protein>
    <recommendedName>
        <fullName evidence="6">Alpha/beta hydrolase</fullName>
    </recommendedName>
</protein>
<evidence type="ECO:0008006" key="6">
    <source>
        <dbReference type="Google" id="ProtNLM"/>
    </source>
</evidence>
<name>A0A1Z3LVH2_BREDI</name>
<dbReference type="InterPro" id="IPR000801">
    <property type="entry name" value="Esterase-like"/>
</dbReference>
<evidence type="ECO:0000256" key="2">
    <source>
        <dbReference type="ARBA" id="ARBA00022801"/>
    </source>
</evidence>
<evidence type="ECO:0000256" key="1">
    <source>
        <dbReference type="ARBA" id="ARBA00005622"/>
    </source>
</evidence>
<evidence type="ECO:0000256" key="3">
    <source>
        <dbReference type="SAM" id="MobiDB-lite"/>
    </source>
</evidence>
<dbReference type="SUPFAM" id="SSF53474">
    <property type="entry name" value="alpha/beta-Hydrolases"/>
    <property type="match status" value="1"/>
</dbReference>